<organism evidence="4 5">
    <name type="scientific">Paraburkholderia susongensis</name>
    <dbReference type="NCBI Taxonomy" id="1515439"/>
    <lineage>
        <taxon>Bacteria</taxon>
        <taxon>Pseudomonadati</taxon>
        <taxon>Pseudomonadota</taxon>
        <taxon>Betaproteobacteria</taxon>
        <taxon>Burkholderiales</taxon>
        <taxon>Burkholderiaceae</taxon>
        <taxon>Paraburkholderia</taxon>
    </lineage>
</organism>
<evidence type="ECO:0000259" key="3">
    <source>
        <dbReference type="Pfam" id="PF00561"/>
    </source>
</evidence>
<reference evidence="5" key="1">
    <citation type="submission" date="2017-04" db="EMBL/GenBank/DDBJ databases">
        <authorList>
            <person name="Varghese N."/>
            <person name="Submissions S."/>
        </authorList>
    </citation>
    <scope>NUCLEOTIDE SEQUENCE [LARGE SCALE GENOMIC DNA]</scope>
    <source>
        <strain evidence="5">LMG 29540</strain>
    </source>
</reference>
<dbReference type="PANTHER" id="PTHR10794:SF94">
    <property type="entry name" value="ESTERASE YHET-RELATED"/>
    <property type="match status" value="1"/>
</dbReference>
<dbReference type="InterPro" id="IPR012020">
    <property type="entry name" value="ABHD4"/>
</dbReference>
<dbReference type="RefSeq" id="WP_085487604.1">
    <property type="nucleotide sequence ID" value="NZ_FXAT01000009.1"/>
</dbReference>
<dbReference type="EMBL" id="FXAT01000009">
    <property type="protein sequence ID" value="SMG57011.1"/>
    <property type="molecule type" value="Genomic_DNA"/>
</dbReference>
<dbReference type="SUPFAM" id="SSF53474">
    <property type="entry name" value="alpha/beta-Hydrolases"/>
    <property type="match status" value="1"/>
</dbReference>
<dbReference type="AlphaFoldDB" id="A0A1X7LT11"/>
<dbReference type="PANTHER" id="PTHR10794">
    <property type="entry name" value="ABHYDROLASE DOMAIN-CONTAINING PROTEIN"/>
    <property type="match status" value="1"/>
</dbReference>
<dbReference type="InterPro" id="IPR029058">
    <property type="entry name" value="AB_hydrolase_fold"/>
</dbReference>
<feature type="active site" description="Charge relay system" evidence="2">
    <location>
        <position position="165"/>
    </location>
</feature>
<dbReference type="NCBIfam" id="NF008218">
    <property type="entry name" value="PRK10985.1"/>
    <property type="match status" value="1"/>
</dbReference>
<dbReference type="Proteomes" id="UP000193228">
    <property type="component" value="Unassembled WGS sequence"/>
</dbReference>
<sequence length="350" mass="38486">MSSTPHKPASPGPASIKAVAPVEASVELLYRAPLWLPNRHAQTIVPSLFARRPAVSFRRERWDTPDGDFIDLDWVEHDSPPAGSAPVFVLFHGLEGSSGSHYAASLMAAAREYGWHGVVPHFRSCSGPMNRLPRFYHLADSAEVDWILRRLRAAHRGPLVAAGVSLGGNVLLRWLGERREDAAHVVSAAAAVSTPIDVHAGGRALSQGFGLVYTRSFLKTLKQKASQKLEQFPGLFDRDAMLASRTMYEFDNVVTAPLHGFRNTDDYWSTATTRPLLPHIEVPTLVLNARNDPFLPAKALPSRHEVSAAVELDQPAHGGHAGFMTGPFPGRIDWLSRRVFGYLERHVDHG</sequence>
<name>A0A1X7LT11_9BURK</name>
<protein>
    <recommendedName>
        <fullName evidence="3">AB hydrolase-1 domain-containing protein</fullName>
    </recommendedName>
</protein>
<dbReference type="InterPro" id="IPR000073">
    <property type="entry name" value="AB_hydrolase_1"/>
</dbReference>
<dbReference type="STRING" id="1515439.SAMN06265784_10939"/>
<dbReference type="InterPro" id="IPR050960">
    <property type="entry name" value="AB_hydrolase_4_sf"/>
</dbReference>
<evidence type="ECO:0000256" key="2">
    <source>
        <dbReference type="PIRSR" id="PIRSR005211-1"/>
    </source>
</evidence>
<dbReference type="Gene3D" id="3.40.50.1820">
    <property type="entry name" value="alpha/beta hydrolase"/>
    <property type="match status" value="1"/>
</dbReference>
<proteinExistence type="inferred from homology"/>
<evidence type="ECO:0000256" key="1">
    <source>
        <dbReference type="ARBA" id="ARBA00010884"/>
    </source>
</evidence>
<feature type="active site" description="Charge relay system" evidence="2">
    <location>
        <position position="292"/>
    </location>
</feature>
<dbReference type="PIRSF" id="PIRSF005211">
    <property type="entry name" value="Ab_hydro_YheT"/>
    <property type="match status" value="1"/>
</dbReference>
<keyword evidence="5" id="KW-1185">Reference proteome</keyword>
<feature type="domain" description="AB hydrolase-1" evidence="3">
    <location>
        <begin position="86"/>
        <end position="327"/>
    </location>
</feature>
<comment type="similarity">
    <text evidence="1">Belongs to the AB hydrolase superfamily. AB hydrolase 4 family.</text>
</comment>
<dbReference type="Pfam" id="PF00561">
    <property type="entry name" value="Abhydrolase_1"/>
    <property type="match status" value="1"/>
</dbReference>
<accession>A0A1X7LT11</accession>
<gene>
    <name evidence="4" type="ORF">SAMN06265784_10939</name>
</gene>
<dbReference type="GO" id="GO:0047372">
    <property type="term" value="F:monoacylglycerol lipase activity"/>
    <property type="evidence" value="ECO:0007669"/>
    <property type="project" value="TreeGrafter"/>
</dbReference>
<dbReference type="GO" id="GO:0034338">
    <property type="term" value="F:short-chain carboxylesterase activity"/>
    <property type="evidence" value="ECO:0007669"/>
    <property type="project" value="TreeGrafter"/>
</dbReference>
<evidence type="ECO:0000313" key="4">
    <source>
        <dbReference type="EMBL" id="SMG57011.1"/>
    </source>
</evidence>
<feature type="active site" description="Charge relay system" evidence="2">
    <location>
        <position position="320"/>
    </location>
</feature>
<evidence type="ECO:0000313" key="5">
    <source>
        <dbReference type="Proteomes" id="UP000193228"/>
    </source>
</evidence>